<dbReference type="Pfam" id="PF01432">
    <property type="entry name" value="Peptidase_M3"/>
    <property type="match status" value="1"/>
</dbReference>
<dbReference type="PROSITE" id="PS00039">
    <property type="entry name" value="DEAD_ATP_HELICASE"/>
    <property type="match status" value="1"/>
</dbReference>
<comment type="cofactor">
    <cofactor evidence="15">
        <name>Zn(2+)</name>
        <dbReference type="ChEBI" id="CHEBI:29105"/>
    </cofactor>
    <text evidence="15">Binds 1 zinc ion.</text>
</comment>
<evidence type="ECO:0000256" key="2">
    <source>
        <dbReference type="ARBA" id="ARBA00012552"/>
    </source>
</evidence>
<evidence type="ECO:0000256" key="10">
    <source>
        <dbReference type="ARBA" id="ARBA00022884"/>
    </source>
</evidence>
<proteinExistence type="inferred from homology"/>
<keyword evidence="5" id="KW-0547">Nucleotide-binding</keyword>
<evidence type="ECO:0000313" key="18">
    <source>
        <dbReference type="EMBL" id="EKC30218.1"/>
    </source>
</evidence>
<dbReference type="GO" id="GO:0006508">
    <property type="term" value="P:proteolysis"/>
    <property type="evidence" value="ECO:0007669"/>
    <property type="project" value="UniProtKB-KW"/>
</dbReference>
<feature type="compositionally biased region" description="Acidic residues" evidence="17">
    <location>
        <begin position="443"/>
        <end position="461"/>
    </location>
</feature>
<dbReference type="GO" id="GO:0005730">
    <property type="term" value="C:nucleolus"/>
    <property type="evidence" value="ECO:0007669"/>
    <property type="project" value="UniProtKB-ARBA"/>
</dbReference>
<evidence type="ECO:0000256" key="4">
    <source>
        <dbReference type="ARBA" id="ARBA00022723"/>
    </source>
</evidence>
<dbReference type="GO" id="GO:0003723">
    <property type="term" value="F:RNA binding"/>
    <property type="evidence" value="ECO:0007669"/>
    <property type="project" value="UniProtKB-KW"/>
</dbReference>
<protein>
    <recommendedName>
        <fullName evidence="2">RNA helicase</fullName>
        <ecNumber evidence="2">3.6.4.13</ecNumber>
    </recommendedName>
</protein>
<keyword evidence="11 15" id="KW-0482">Metalloprotease</keyword>
<dbReference type="Gene3D" id="3.40.50.300">
    <property type="entry name" value="P-loop containing nucleotide triphosphate hydrolases"/>
    <property type="match status" value="2"/>
</dbReference>
<dbReference type="PANTHER" id="PTHR47959:SF20">
    <property type="entry name" value="RNA HELICASE"/>
    <property type="match status" value="1"/>
</dbReference>
<dbReference type="GO" id="GO:0046872">
    <property type="term" value="F:metal ion binding"/>
    <property type="evidence" value="ECO:0007669"/>
    <property type="project" value="UniProtKB-UniRule"/>
</dbReference>
<dbReference type="InParanoid" id="K1Q8C5"/>
<dbReference type="PROSITE" id="PS51192">
    <property type="entry name" value="HELICASE_ATP_BIND_1"/>
    <property type="match status" value="1"/>
</dbReference>
<evidence type="ECO:0000256" key="15">
    <source>
        <dbReference type="RuleBase" id="RU003435"/>
    </source>
</evidence>
<dbReference type="GO" id="GO:0005829">
    <property type="term" value="C:cytosol"/>
    <property type="evidence" value="ECO:0007669"/>
    <property type="project" value="TreeGrafter"/>
</dbReference>
<keyword evidence="9" id="KW-0067">ATP-binding</keyword>
<dbReference type="InterPro" id="IPR001567">
    <property type="entry name" value="Pept_M3A_M3B_dom"/>
</dbReference>
<comment type="catalytic activity">
    <reaction evidence="14">
        <text>ATP + H2O = ADP + phosphate + H(+)</text>
        <dbReference type="Rhea" id="RHEA:13065"/>
        <dbReference type="ChEBI" id="CHEBI:15377"/>
        <dbReference type="ChEBI" id="CHEBI:15378"/>
        <dbReference type="ChEBI" id="CHEBI:30616"/>
        <dbReference type="ChEBI" id="CHEBI:43474"/>
        <dbReference type="ChEBI" id="CHEBI:456216"/>
        <dbReference type="EC" id="3.6.4.13"/>
    </reaction>
</comment>
<organism evidence="18">
    <name type="scientific">Magallana gigas</name>
    <name type="common">Pacific oyster</name>
    <name type="synonym">Crassostrea gigas</name>
    <dbReference type="NCBI Taxonomy" id="29159"/>
    <lineage>
        <taxon>Eukaryota</taxon>
        <taxon>Metazoa</taxon>
        <taxon>Spiralia</taxon>
        <taxon>Lophotrochozoa</taxon>
        <taxon>Mollusca</taxon>
        <taxon>Bivalvia</taxon>
        <taxon>Autobranchia</taxon>
        <taxon>Pteriomorphia</taxon>
        <taxon>Ostreida</taxon>
        <taxon>Ostreoidea</taxon>
        <taxon>Ostreidae</taxon>
        <taxon>Magallana</taxon>
    </lineage>
</organism>
<dbReference type="FunCoup" id="K1Q8C5">
    <property type="interactions" value="422"/>
</dbReference>
<keyword evidence="3 15" id="KW-0645">Protease</keyword>
<dbReference type="CDD" id="cd17954">
    <property type="entry name" value="DEADc_DDX47"/>
    <property type="match status" value="1"/>
</dbReference>
<dbReference type="AlphaFoldDB" id="K1Q8C5"/>
<dbReference type="PANTHER" id="PTHR47959">
    <property type="entry name" value="ATP-DEPENDENT RNA HELICASE RHLE-RELATED"/>
    <property type="match status" value="1"/>
</dbReference>
<dbReference type="GO" id="GO:0005524">
    <property type="term" value="F:ATP binding"/>
    <property type="evidence" value="ECO:0007669"/>
    <property type="project" value="UniProtKB-KW"/>
</dbReference>
<keyword evidence="12" id="KW-0539">Nucleus</keyword>
<comment type="similarity">
    <text evidence="13">Belongs to the DEAD box helicase family. DDX47/RRP3 subfamily.</text>
</comment>
<evidence type="ECO:0000256" key="5">
    <source>
        <dbReference type="ARBA" id="ARBA00022741"/>
    </source>
</evidence>
<dbReference type="InterPro" id="IPR044765">
    <property type="entry name" value="DDX47/Rrp3_DEADc"/>
</dbReference>
<evidence type="ECO:0000256" key="14">
    <source>
        <dbReference type="ARBA" id="ARBA00047984"/>
    </source>
</evidence>
<dbReference type="SUPFAM" id="SSF55486">
    <property type="entry name" value="Metalloproteases ('zincins'), catalytic domain"/>
    <property type="match status" value="1"/>
</dbReference>
<comment type="similarity">
    <text evidence="15">Belongs to the peptidase M3 family.</text>
</comment>
<comment type="subcellular location">
    <subcellularLocation>
        <location evidence="1">Nucleus</location>
    </subcellularLocation>
</comment>
<evidence type="ECO:0000256" key="16">
    <source>
        <dbReference type="SAM" id="Coils"/>
    </source>
</evidence>
<dbReference type="InterPro" id="IPR000629">
    <property type="entry name" value="RNA-helicase_DEAD-box_CS"/>
</dbReference>
<dbReference type="GO" id="GO:0004222">
    <property type="term" value="F:metalloendopeptidase activity"/>
    <property type="evidence" value="ECO:0007669"/>
    <property type="project" value="InterPro"/>
</dbReference>
<evidence type="ECO:0000256" key="9">
    <source>
        <dbReference type="ARBA" id="ARBA00022840"/>
    </source>
</evidence>
<dbReference type="FunFam" id="3.40.50.300:FF:000681">
    <property type="entry name" value="probable ATP-dependent RNA helicase DDX47"/>
    <property type="match status" value="1"/>
</dbReference>
<dbReference type="EC" id="3.6.4.13" evidence="2"/>
<dbReference type="EMBL" id="JH817391">
    <property type="protein sequence ID" value="EKC30218.1"/>
    <property type="molecule type" value="Genomic_DNA"/>
</dbReference>
<name>K1Q8C5_MAGGI</name>
<feature type="region of interest" description="Disordered" evidence="17">
    <location>
        <begin position="426"/>
        <end position="471"/>
    </location>
</feature>
<dbReference type="InterPro" id="IPR050079">
    <property type="entry name" value="DEAD_box_RNA_helicase"/>
</dbReference>
<accession>K1Q8C5</accession>
<evidence type="ECO:0000256" key="12">
    <source>
        <dbReference type="ARBA" id="ARBA00023242"/>
    </source>
</evidence>
<dbReference type="GO" id="GO:0042254">
    <property type="term" value="P:ribosome biogenesis"/>
    <property type="evidence" value="ECO:0007669"/>
    <property type="project" value="UniProtKB-ARBA"/>
</dbReference>
<reference evidence="18" key="1">
    <citation type="journal article" date="2012" name="Nature">
        <title>The oyster genome reveals stress adaptation and complexity of shell formation.</title>
        <authorList>
            <person name="Zhang G."/>
            <person name="Fang X."/>
            <person name="Guo X."/>
            <person name="Li L."/>
            <person name="Luo R."/>
            <person name="Xu F."/>
            <person name="Yang P."/>
            <person name="Zhang L."/>
            <person name="Wang X."/>
            <person name="Qi H."/>
            <person name="Xiong Z."/>
            <person name="Que H."/>
            <person name="Xie Y."/>
            <person name="Holland P.W."/>
            <person name="Paps J."/>
            <person name="Zhu Y."/>
            <person name="Wu F."/>
            <person name="Chen Y."/>
            <person name="Wang J."/>
            <person name="Peng C."/>
            <person name="Meng J."/>
            <person name="Yang L."/>
            <person name="Liu J."/>
            <person name="Wen B."/>
            <person name="Zhang N."/>
            <person name="Huang Z."/>
            <person name="Zhu Q."/>
            <person name="Feng Y."/>
            <person name="Mount A."/>
            <person name="Hedgecock D."/>
            <person name="Xu Z."/>
            <person name="Liu Y."/>
            <person name="Domazet-Loso T."/>
            <person name="Du Y."/>
            <person name="Sun X."/>
            <person name="Zhang S."/>
            <person name="Liu B."/>
            <person name="Cheng P."/>
            <person name="Jiang X."/>
            <person name="Li J."/>
            <person name="Fan D."/>
            <person name="Wang W."/>
            <person name="Fu W."/>
            <person name="Wang T."/>
            <person name="Wang B."/>
            <person name="Zhang J."/>
            <person name="Peng Z."/>
            <person name="Li Y."/>
            <person name="Li N."/>
            <person name="Wang J."/>
            <person name="Chen M."/>
            <person name="He Y."/>
            <person name="Tan F."/>
            <person name="Song X."/>
            <person name="Zheng Q."/>
            <person name="Huang R."/>
            <person name="Yang H."/>
            <person name="Du X."/>
            <person name="Chen L."/>
            <person name="Yang M."/>
            <person name="Gaffney P.M."/>
            <person name="Wang S."/>
            <person name="Luo L."/>
            <person name="She Z."/>
            <person name="Ming Y."/>
            <person name="Huang W."/>
            <person name="Zhang S."/>
            <person name="Huang B."/>
            <person name="Zhang Y."/>
            <person name="Qu T."/>
            <person name="Ni P."/>
            <person name="Miao G."/>
            <person name="Wang J."/>
            <person name="Wang Q."/>
            <person name="Steinberg C.E."/>
            <person name="Wang H."/>
            <person name="Li N."/>
            <person name="Qian L."/>
            <person name="Zhang G."/>
            <person name="Li Y."/>
            <person name="Yang H."/>
            <person name="Liu X."/>
            <person name="Wang J."/>
            <person name="Yin Y."/>
            <person name="Wang J."/>
        </authorList>
    </citation>
    <scope>NUCLEOTIDE SEQUENCE [LARGE SCALE GENOMIC DNA]</scope>
    <source>
        <strain evidence="18">05x7-T-G4-1.051#20</strain>
    </source>
</reference>
<dbReference type="SUPFAM" id="SSF52540">
    <property type="entry name" value="P-loop containing nucleoside triphosphate hydrolases"/>
    <property type="match status" value="1"/>
</dbReference>
<evidence type="ECO:0000256" key="8">
    <source>
        <dbReference type="ARBA" id="ARBA00022833"/>
    </source>
</evidence>
<keyword evidence="6 15" id="KW-0378">Hydrolase</keyword>
<dbReference type="Pfam" id="PF00270">
    <property type="entry name" value="DEAD"/>
    <property type="match status" value="1"/>
</dbReference>
<keyword evidence="7 18" id="KW-0347">Helicase</keyword>
<evidence type="ECO:0000256" key="7">
    <source>
        <dbReference type="ARBA" id="ARBA00022806"/>
    </source>
</evidence>
<dbReference type="InterPro" id="IPR011545">
    <property type="entry name" value="DEAD/DEAH_box_helicase_dom"/>
</dbReference>
<dbReference type="Pfam" id="PF00271">
    <property type="entry name" value="Helicase_C"/>
    <property type="match status" value="1"/>
</dbReference>
<dbReference type="FunFam" id="3.40.50.300:FF:000626">
    <property type="entry name" value="probable ATP-dependent RNA helicase DDX47"/>
    <property type="match status" value="1"/>
</dbReference>
<dbReference type="HOGENOM" id="CLU_277097_0_0_1"/>
<evidence type="ECO:0000256" key="3">
    <source>
        <dbReference type="ARBA" id="ARBA00022670"/>
    </source>
</evidence>
<dbReference type="Gene3D" id="3.40.390.10">
    <property type="entry name" value="Collagenase (Catalytic Domain)"/>
    <property type="match status" value="1"/>
</dbReference>
<dbReference type="PROSITE" id="PS51194">
    <property type="entry name" value="HELICASE_CTER"/>
    <property type="match status" value="1"/>
</dbReference>
<dbReference type="InterPro" id="IPR027417">
    <property type="entry name" value="P-loop_NTPase"/>
</dbReference>
<keyword evidence="10" id="KW-0694">RNA-binding</keyword>
<dbReference type="CDD" id="cd18787">
    <property type="entry name" value="SF2_C_DEAD"/>
    <property type="match status" value="1"/>
</dbReference>
<keyword evidence="16" id="KW-0175">Coiled coil</keyword>
<dbReference type="GO" id="GO:0003724">
    <property type="term" value="F:RNA helicase activity"/>
    <property type="evidence" value="ECO:0007669"/>
    <property type="project" value="UniProtKB-EC"/>
</dbReference>
<evidence type="ECO:0000256" key="1">
    <source>
        <dbReference type="ARBA" id="ARBA00004123"/>
    </source>
</evidence>
<keyword evidence="8 15" id="KW-0862">Zinc</keyword>
<dbReference type="SMART" id="SM00490">
    <property type="entry name" value="HELICc"/>
    <property type="match status" value="1"/>
</dbReference>
<evidence type="ECO:0000256" key="17">
    <source>
        <dbReference type="SAM" id="MobiDB-lite"/>
    </source>
</evidence>
<keyword evidence="4 15" id="KW-0479">Metal-binding</keyword>
<sequence length="1146" mass="130751">MEVKKLKTDSAAVGTPLSYLLQEEVQLIETTLGGVQMGSMLPYQGIVDVLCEACEQLKWKTPTKIQKEAIPVALQGSDVIGLAETGSGKTGAFALPILQTLLDKPQRLYALVLTPTRELAFQISEQFEALGASIGIKCAVIVGGIDMMTQSLMLAKKPHIVIATPGRLVDHLENTKGFNLRSLKYLVMDEADRILNMDFEQEVDKILKAIPRERNTLLFSATMTKKVAKLQRASLQNPVRVEVSSKYQTVDKLQQYYLFIPVKFKDVYLVYILNELAGNSFMVFCSTCANTQRVALMLRNLGLTAIPLHGQMSQSKRLGALNKFKSKNRSILIATDVASRGLDIPHVDVVLNLDIPTHSKDYIHRVGRTARAGRSGVAITFVSQYDVELYQRIEHLIGKKLPLYKTEEEEVMQLMERVTEAQRYAKMEMNESERGRKKRRNDEDDDADDTEESLDVSDDTPETNPLLRYHDMPDFNIPPDKVITGTAKLSQDYEVALLQHLKHLQDSTEPPTFESVIDPLENARVPLYYSLYTGRQLGSGKAGRYFEAYKKTIDIAGQVESERWYGNSLYKALLSVRNSGNLTEVQSRLVDLYLCEFIRNGAEMKESQKKELSVVIQKITEEQKKYKRNLDTAYSMALRKVDEGHIAGIPVQILQYMVPPGSDPRKGPWRIVPHPMVYEGILRYSRMASLRRDTWIKMVSMAGSDMMERRSSNVHAIHGIVQNRHVMATRLGFKSYVDLVLERTMAGSMDNIVSILDMIKNKLYDIVKDDLETLKEFSNKPQLEHWDVEYYRNLQLEELFNLQELRYFCDYFPYTKFRDSFFQLCTKLFGITFQERNDCSTWHENVEVFDILEEDGTVAGTIYIDPYARDDKLDRSYYEMGRDRSAVAETTPLTYVSLRINPSYDQSKPSVMQFDDIQSFIMNMGCALQCILSRAPYSEMSGNRHMEPDAQKIVPYTLLNVIQIPEVFKSLSSHHSSGVEIPDEQLNSMIGAQEHMQAIDVLNEAFKSALDLEFYLEETRGTFIKTPESTPDQYNRLYKEFIPMPLHPKDERFCTFHDIFIGGRSCLYYAEIWSKMVAADAASAFKEVLHDEQKLALVGKRFKDTYLTMGAAVDPKTVFRTFMGRDPTPEPFLAKFDNRKAIATEE</sequence>
<dbReference type="InterPro" id="IPR024077">
    <property type="entry name" value="Neurolysin/TOP_dom2"/>
</dbReference>
<gene>
    <name evidence="18" type="ORF">CGI_10020391</name>
</gene>
<dbReference type="InterPro" id="IPR001650">
    <property type="entry name" value="Helicase_C-like"/>
</dbReference>
<dbReference type="Gene3D" id="1.10.1370.10">
    <property type="entry name" value="Neurolysin, domain 3"/>
    <property type="match status" value="1"/>
</dbReference>
<evidence type="ECO:0000256" key="13">
    <source>
        <dbReference type="ARBA" id="ARBA00024350"/>
    </source>
</evidence>
<evidence type="ECO:0000256" key="11">
    <source>
        <dbReference type="ARBA" id="ARBA00023049"/>
    </source>
</evidence>
<dbReference type="InterPro" id="IPR014001">
    <property type="entry name" value="Helicase_ATP-bd"/>
</dbReference>
<feature type="coiled-coil region" evidence="16">
    <location>
        <begin position="602"/>
        <end position="629"/>
    </location>
</feature>
<evidence type="ECO:0000256" key="6">
    <source>
        <dbReference type="ARBA" id="ARBA00022801"/>
    </source>
</evidence>
<dbReference type="InterPro" id="IPR024079">
    <property type="entry name" value="MetalloPept_cat_dom_sf"/>
</dbReference>
<dbReference type="SMART" id="SM00487">
    <property type="entry name" value="DEXDc"/>
    <property type="match status" value="1"/>
</dbReference>